<dbReference type="AlphaFoldDB" id="A0A0A9AMB7"/>
<sequence>MMITQKTGILPICLFTFHAVSSNERERERGGVGIGLYATVIT</sequence>
<proteinExistence type="predicted"/>
<name>A0A0A9AMB7_ARUDO</name>
<accession>A0A0A9AMB7</accession>
<evidence type="ECO:0000313" key="1">
    <source>
        <dbReference type="EMBL" id="JAD52864.1"/>
    </source>
</evidence>
<protein>
    <submittedName>
        <fullName evidence="1">Uncharacterized protein</fullName>
    </submittedName>
</protein>
<reference evidence="1" key="1">
    <citation type="submission" date="2014-09" db="EMBL/GenBank/DDBJ databases">
        <authorList>
            <person name="Magalhaes I.L.F."/>
            <person name="Oliveira U."/>
            <person name="Santos F.R."/>
            <person name="Vidigal T.H.D.A."/>
            <person name="Brescovit A.D."/>
            <person name="Santos A.J."/>
        </authorList>
    </citation>
    <scope>NUCLEOTIDE SEQUENCE</scope>
    <source>
        <tissue evidence="1">Shoot tissue taken approximately 20 cm above the soil surface</tissue>
    </source>
</reference>
<organism evidence="1">
    <name type="scientific">Arundo donax</name>
    <name type="common">Giant reed</name>
    <name type="synonym">Donax arundinaceus</name>
    <dbReference type="NCBI Taxonomy" id="35708"/>
    <lineage>
        <taxon>Eukaryota</taxon>
        <taxon>Viridiplantae</taxon>
        <taxon>Streptophyta</taxon>
        <taxon>Embryophyta</taxon>
        <taxon>Tracheophyta</taxon>
        <taxon>Spermatophyta</taxon>
        <taxon>Magnoliopsida</taxon>
        <taxon>Liliopsida</taxon>
        <taxon>Poales</taxon>
        <taxon>Poaceae</taxon>
        <taxon>PACMAD clade</taxon>
        <taxon>Arundinoideae</taxon>
        <taxon>Arundineae</taxon>
        <taxon>Arundo</taxon>
    </lineage>
</organism>
<reference evidence="1" key="2">
    <citation type="journal article" date="2015" name="Data Brief">
        <title>Shoot transcriptome of the giant reed, Arundo donax.</title>
        <authorList>
            <person name="Barrero R.A."/>
            <person name="Guerrero F.D."/>
            <person name="Moolhuijzen P."/>
            <person name="Goolsby J.A."/>
            <person name="Tidwell J."/>
            <person name="Bellgard S.E."/>
            <person name="Bellgard M.I."/>
        </authorList>
    </citation>
    <scope>NUCLEOTIDE SEQUENCE</scope>
    <source>
        <tissue evidence="1">Shoot tissue taken approximately 20 cm above the soil surface</tissue>
    </source>
</reference>
<dbReference type="EMBL" id="GBRH01245031">
    <property type="protein sequence ID" value="JAD52864.1"/>
    <property type="molecule type" value="Transcribed_RNA"/>
</dbReference>